<organism evidence="2 3">
    <name type="scientific">Massilia glaciei</name>
    <dbReference type="NCBI Taxonomy" id="1524097"/>
    <lineage>
        <taxon>Bacteria</taxon>
        <taxon>Pseudomonadati</taxon>
        <taxon>Pseudomonadota</taxon>
        <taxon>Betaproteobacteria</taxon>
        <taxon>Burkholderiales</taxon>
        <taxon>Oxalobacteraceae</taxon>
        <taxon>Telluria group</taxon>
        <taxon>Massilia</taxon>
    </lineage>
</organism>
<comment type="caution">
    <text evidence="2">The sequence shown here is derived from an EMBL/GenBank/DDBJ whole genome shotgun (WGS) entry which is preliminary data.</text>
</comment>
<evidence type="ECO:0000313" key="2">
    <source>
        <dbReference type="EMBL" id="PWF45520.1"/>
    </source>
</evidence>
<evidence type="ECO:0000313" key="3">
    <source>
        <dbReference type="Proteomes" id="UP000241421"/>
    </source>
</evidence>
<keyword evidence="1" id="KW-1133">Transmembrane helix</keyword>
<gene>
    <name evidence="2" type="ORF">C7C56_017250</name>
</gene>
<feature type="transmembrane region" description="Helical" evidence="1">
    <location>
        <begin position="147"/>
        <end position="171"/>
    </location>
</feature>
<dbReference type="AlphaFoldDB" id="A0A2U2HHX4"/>
<proteinExistence type="predicted"/>
<name>A0A2U2HHX4_9BURK</name>
<reference evidence="2 3" key="1">
    <citation type="submission" date="2018-04" db="EMBL/GenBank/DDBJ databases">
        <title>Massilia violaceinigra sp. nov., a novel purple-pigmented bacterium isolated from Tianshan glacier, Xinjiang, China.</title>
        <authorList>
            <person name="Wang H."/>
        </authorList>
    </citation>
    <scope>NUCLEOTIDE SEQUENCE [LARGE SCALE GENOMIC DNA]</scope>
    <source>
        <strain evidence="2 3">B448-2</strain>
    </source>
</reference>
<keyword evidence="1" id="KW-0472">Membrane</keyword>
<feature type="transmembrane region" description="Helical" evidence="1">
    <location>
        <begin position="93"/>
        <end position="114"/>
    </location>
</feature>
<feature type="transmembrane region" description="Helical" evidence="1">
    <location>
        <begin position="58"/>
        <end position="81"/>
    </location>
</feature>
<keyword evidence="1" id="KW-0812">Transmembrane</keyword>
<accession>A0A2U2HHX4</accession>
<evidence type="ECO:0000256" key="1">
    <source>
        <dbReference type="SAM" id="Phobius"/>
    </source>
</evidence>
<sequence>MIVSVVATILATALLLRFWTQALRVRPPQQVSHFMLTVSNWLVMPLRRVLPGVGGYDWASLVGALLVVLLATTTYLLAGFGAGDVLILGIHRFLKWIVYGLLGLLFLEVIFSWINPQAPLAPFVRALNEPLLRPLRRVVPPLGGLDLTVMILVLLLWVLIALLDAVFGGLLGMP</sequence>
<dbReference type="Pfam" id="PF02325">
    <property type="entry name" value="CCB3_YggT"/>
    <property type="match status" value="2"/>
</dbReference>
<dbReference type="InterPro" id="IPR003425">
    <property type="entry name" value="CCB3/YggT"/>
</dbReference>
<keyword evidence="3" id="KW-1185">Reference proteome</keyword>
<dbReference type="GO" id="GO:0016020">
    <property type="term" value="C:membrane"/>
    <property type="evidence" value="ECO:0007669"/>
    <property type="project" value="InterPro"/>
</dbReference>
<dbReference type="Proteomes" id="UP000241421">
    <property type="component" value="Unassembled WGS sequence"/>
</dbReference>
<dbReference type="OrthoDB" id="9806665at2"/>
<protein>
    <submittedName>
        <fullName evidence="2">YggT family protein</fullName>
    </submittedName>
</protein>
<dbReference type="EMBL" id="PXWF02000251">
    <property type="protein sequence ID" value="PWF45520.1"/>
    <property type="molecule type" value="Genomic_DNA"/>
</dbReference>